<keyword evidence="5" id="KW-1133">Transmembrane helix</keyword>
<dbReference type="PANTHER" id="PTHR30290:SF10">
    <property type="entry name" value="PERIPLASMIC OLIGOPEPTIDE-BINDING PROTEIN-RELATED"/>
    <property type="match status" value="1"/>
</dbReference>
<keyword evidence="3" id="KW-0813">Transport</keyword>
<evidence type="ECO:0000256" key="1">
    <source>
        <dbReference type="ARBA" id="ARBA00004196"/>
    </source>
</evidence>
<evidence type="ECO:0000256" key="2">
    <source>
        <dbReference type="ARBA" id="ARBA00005695"/>
    </source>
</evidence>
<dbReference type="Gene3D" id="3.10.105.10">
    <property type="entry name" value="Dipeptide-binding Protein, Domain 3"/>
    <property type="match status" value="1"/>
</dbReference>
<protein>
    <submittedName>
        <fullName evidence="8">ABC transporter substrate-binding protein</fullName>
    </submittedName>
</protein>
<dbReference type="Pfam" id="PF00496">
    <property type="entry name" value="SBP_bac_5"/>
    <property type="match status" value="1"/>
</dbReference>
<feature type="domain" description="Solute-binding protein family 5" evidence="7">
    <location>
        <begin position="180"/>
        <end position="603"/>
    </location>
</feature>
<evidence type="ECO:0000256" key="4">
    <source>
        <dbReference type="ARBA" id="ARBA00022729"/>
    </source>
</evidence>
<evidence type="ECO:0000256" key="5">
    <source>
        <dbReference type="SAM" id="Phobius"/>
    </source>
</evidence>
<dbReference type="PROSITE" id="PS51257">
    <property type="entry name" value="PROKAR_LIPOPROTEIN"/>
    <property type="match status" value="1"/>
</dbReference>
<evidence type="ECO:0000256" key="3">
    <source>
        <dbReference type="ARBA" id="ARBA00022448"/>
    </source>
</evidence>
<dbReference type="EMBL" id="JBHRSS010000003">
    <property type="protein sequence ID" value="MFC3103917.1"/>
    <property type="molecule type" value="Genomic_DNA"/>
</dbReference>
<feature type="transmembrane region" description="Helical" evidence="5">
    <location>
        <begin position="701"/>
        <end position="723"/>
    </location>
</feature>
<feature type="signal peptide" evidence="6">
    <location>
        <begin position="1"/>
        <end position="33"/>
    </location>
</feature>
<dbReference type="PANTHER" id="PTHR30290">
    <property type="entry name" value="PERIPLASMIC BINDING COMPONENT OF ABC TRANSPORTER"/>
    <property type="match status" value="1"/>
</dbReference>
<sequence length="737" mass="82763">MPFRFRVSVSRAVALRASAGLLLCLIAAGLAGCDTPWNSPYPDSSADADTLYRSFSEPPRHLDPARSYASDEATFTEQVYEPPLQYHYLKRPYTLIPRSAVAVPEPQFLDADGRPLPPDTPPDQVATSVYTVAIQPGIRYQPHPAFARKADGSLRYDHLTPADLDGIDSPADFEHQGSRTLRAGDFVHEIKRLASPEVNSPILGVMTEHIEGLADYAERLRKIKAELPADKHLDLTRYDFAGASIVDDLHFQIRVKGVYPQLRYWLAMPFFAPVPPEVTRFYNQAALTAKNISIDTFPVGTGPYMLTENNPNRRMVLEANPNFHGETYPSEGEPGDRAAGLLEDAGKPLPFIKTVVFSLEKEFIPYWNKFLQGYYDSSGISSDAFGQAIRIDSDGEPHLTETMAAHDMRLATTVMPAIYYLGFNMRDDVVGGLDEKHRKLRQAISIAIDYDAYVAIFLNGRGIVAQSPLPPGIEGAREGEAGTNPVVYDWNNGARQRKSISTARKLLAEAGYPNGVSRDSGRPLLLHLDTPASGPEFKSQMDWMRQQFDKLGVQLVVRATTWSRFQQKTADGNVQMYFGSGWLADYPDPENFLFLLYGPNNAADEHGQNIANYENPQFDALFRKMRDMDNGPERQAIIDRMIAIVQKDAPWVWGTFPRQYGLYQGWLRNAKPNAMANNTVKYLRLDAATRAEKRREWNQPVLWPLIVAVLALLVLLLPAVWIYRRRENTPVRTGEQR</sequence>
<gene>
    <name evidence="8" type="ORF">ACFOSU_08435</name>
</gene>
<comment type="similarity">
    <text evidence="2">Belongs to the bacterial solute-binding protein 5 family.</text>
</comment>
<keyword evidence="4 6" id="KW-0732">Signal</keyword>
<comment type="caution">
    <text evidence="8">The sequence shown here is derived from an EMBL/GenBank/DDBJ whole genome shotgun (WGS) entry which is preliminary data.</text>
</comment>
<keyword evidence="9" id="KW-1185">Reference proteome</keyword>
<comment type="subcellular location">
    <subcellularLocation>
        <location evidence="1">Cell envelope</location>
    </subcellularLocation>
</comment>
<keyword evidence="5" id="KW-0812">Transmembrane</keyword>
<name>A0ABV7EQL4_9GAMM</name>
<reference evidence="9" key="1">
    <citation type="journal article" date="2019" name="Int. J. Syst. Evol. Microbiol.">
        <title>The Global Catalogue of Microorganisms (GCM) 10K type strain sequencing project: providing services to taxonomists for standard genome sequencing and annotation.</title>
        <authorList>
            <consortium name="The Broad Institute Genomics Platform"/>
            <consortium name="The Broad Institute Genome Sequencing Center for Infectious Disease"/>
            <person name="Wu L."/>
            <person name="Ma J."/>
        </authorList>
    </citation>
    <scope>NUCLEOTIDE SEQUENCE [LARGE SCALE GENOMIC DNA]</scope>
    <source>
        <strain evidence="9">KCTC 52640</strain>
    </source>
</reference>
<evidence type="ECO:0000256" key="6">
    <source>
        <dbReference type="SAM" id="SignalP"/>
    </source>
</evidence>
<accession>A0ABV7EQL4</accession>
<organism evidence="8 9">
    <name type="scientific">Salinisphaera aquimarina</name>
    <dbReference type="NCBI Taxonomy" id="2094031"/>
    <lineage>
        <taxon>Bacteria</taxon>
        <taxon>Pseudomonadati</taxon>
        <taxon>Pseudomonadota</taxon>
        <taxon>Gammaproteobacteria</taxon>
        <taxon>Salinisphaerales</taxon>
        <taxon>Salinisphaeraceae</taxon>
        <taxon>Salinisphaera</taxon>
    </lineage>
</organism>
<dbReference type="RefSeq" id="WP_380688405.1">
    <property type="nucleotide sequence ID" value="NZ_JBHRSS010000003.1"/>
</dbReference>
<evidence type="ECO:0000259" key="7">
    <source>
        <dbReference type="Pfam" id="PF00496"/>
    </source>
</evidence>
<evidence type="ECO:0000313" key="8">
    <source>
        <dbReference type="EMBL" id="MFC3103917.1"/>
    </source>
</evidence>
<dbReference type="Gene3D" id="3.40.190.10">
    <property type="entry name" value="Periplasmic binding protein-like II"/>
    <property type="match status" value="1"/>
</dbReference>
<feature type="chain" id="PRO_5046358955" evidence="6">
    <location>
        <begin position="34"/>
        <end position="737"/>
    </location>
</feature>
<dbReference type="SUPFAM" id="SSF53850">
    <property type="entry name" value="Periplasmic binding protein-like II"/>
    <property type="match status" value="1"/>
</dbReference>
<dbReference type="InterPro" id="IPR000914">
    <property type="entry name" value="SBP_5_dom"/>
</dbReference>
<evidence type="ECO:0000313" key="9">
    <source>
        <dbReference type="Proteomes" id="UP001595462"/>
    </source>
</evidence>
<dbReference type="InterPro" id="IPR039424">
    <property type="entry name" value="SBP_5"/>
</dbReference>
<dbReference type="Proteomes" id="UP001595462">
    <property type="component" value="Unassembled WGS sequence"/>
</dbReference>
<keyword evidence="5" id="KW-0472">Membrane</keyword>
<dbReference type="CDD" id="cd08505">
    <property type="entry name" value="PBP2_NikA_DppA_OppA_like_18"/>
    <property type="match status" value="1"/>
</dbReference>
<proteinExistence type="inferred from homology"/>